<name>A0A914CAB9_9BILA</name>
<reference evidence="4" key="1">
    <citation type="submission" date="2022-11" db="UniProtKB">
        <authorList>
            <consortium name="WormBaseParasite"/>
        </authorList>
    </citation>
    <scope>IDENTIFICATION</scope>
</reference>
<feature type="transmembrane region" description="Helical" evidence="2">
    <location>
        <begin position="125"/>
        <end position="144"/>
    </location>
</feature>
<evidence type="ECO:0000313" key="3">
    <source>
        <dbReference type="Proteomes" id="UP000887540"/>
    </source>
</evidence>
<evidence type="ECO:0000256" key="1">
    <source>
        <dbReference type="SAM" id="MobiDB-lite"/>
    </source>
</evidence>
<evidence type="ECO:0000313" key="4">
    <source>
        <dbReference type="WBParaSite" id="ACRNAN_Path_715.g2690.t1"/>
    </source>
</evidence>
<sequence>MYEGELCEFHVTPTSTLPDLIIHEPSTSSERSVPYETEFEASPEETVYDPSEKFNEAGAYPSEYWEHSLNNHQLNEEQYLTVSNPYPDESTKHYSNRGRERENLIEEEDGWMMVKRSKGHNSASAFRISSISICIISLLARILLNTT</sequence>
<dbReference type="AlphaFoldDB" id="A0A914CAB9"/>
<keyword evidence="2" id="KW-1133">Transmembrane helix</keyword>
<keyword evidence="3" id="KW-1185">Reference proteome</keyword>
<keyword evidence="2" id="KW-0812">Transmembrane</keyword>
<dbReference type="Proteomes" id="UP000887540">
    <property type="component" value="Unplaced"/>
</dbReference>
<feature type="region of interest" description="Disordered" evidence="1">
    <location>
        <begin position="27"/>
        <end position="48"/>
    </location>
</feature>
<evidence type="ECO:0000256" key="2">
    <source>
        <dbReference type="SAM" id="Phobius"/>
    </source>
</evidence>
<proteinExistence type="predicted"/>
<organism evidence="3 4">
    <name type="scientific">Acrobeloides nanus</name>
    <dbReference type="NCBI Taxonomy" id="290746"/>
    <lineage>
        <taxon>Eukaryota</taxon>
        <taxon>Metazoa</taxon>
        <taxon>Ecdysozoa</taxon>
        <taxon>Nematoda</taxon>
        <taxon>Chromadorea</taxon>
        <taxon>Rhabditida</taxon>
        <taxon>Tylenchina</taxon>
        <taxon>Cephalobomorpha</taxon>
        <taxon>Cephaloboidea</taxon>
        <taxon>Cephalobidae</taxon>
        <taxon>Acrobeloides</taxon>
    </lineage>
</organism>
<keyword evidence="2" id="KW-0472">Membrane</keyword>
<accession>A0A914CAB9</accession>
<dbReference type="WBParaSite" id="ACRNAN_Path_715.g2690.t1">
    <property type="protein sequence ID" value="ACRNAN_Path_715.g2690.t1"/>
    <property type="gene ID" value="ACRNAN_Path_715.g2690"/>
</dbReference>
<feature type="compositionally biased region" description="Acidic residues" evidence="1">
    <location>
        <begin position="37"/>
        <end position="47"/>
    </location>
</feature>
<protein>
    <submittedName>
        <fullName evidence="4">Uncharacterized protein</fullName>
    </submittedName>
</protein>